<dbReference type="PROSITE" id="PS01079">
    <property type="entry name" value="MOCF_BIOSYNTHESIS_2"/>
    <property type="match status" value="1"/>
</dbReference>
<reference evidence="15" key="1">
    <citation type="submission" date="2021-08" db="EMBL/GenBank/DDBJ databases">
        <authorList>
            <person name="Misof B."/>
            <person name="Oliver O."/>
            <person name="Podsiadlowski L."/>
            <person name="Donath A."/>
            <person name="Peters R."/>
            <person name="Mayer C."/>
            <person name="Rust J."/>
            <person name="Gunkel S."/>
            <person name="Lesny P."/>
            <person name="Martin S."/>
            <person name="Oeyen J.P."/>
            <person name="Petersen M."/>
            <person name="Panagiotis P."/>
            <person name="Wilbrandt J."/>
            <person name="Tanja T."/>
        </authorList>
    </citation>
    <scope>NUCLEOTIDE SEQUENCE</scope>
    <source>
        <strain evidence="15">GBR_01_08_01A</strain>
        <tissue evidence="15">Thorax + abdomen</tissue>
    </source>
</reference>
<keyword evidence="16" id="KW-1185">Reference proteome</keyword>
<feature type="domain" description="MoaB/Mog" evidence="14">
    <location>
        <begin position="392"/>
        <end position="535"/>
    </location>
</feature>
<comment type="catalytic activity">
    <reaction evidence="13">
        <text>adenylyl-molybdopterin + molybdate = Mo-molybdopterin + AMP + H(+)</text>
        <dbReference type="Rhea" id="RHEA:35047"/>
        <dbReference type="ChEBI" id="CHEBI:15378"/>
        <dbReference type="ChEBI" id="CHEBI:36264"/>
        <dbReference type="ChEBI" id="CHEBI:62727"/>
        <dbReference type="ChEBI" id="CHEBI:71302"/>
        <dbReference type="ChEBI" id="CHEBI:456215"/>
    </reaction>
</comment>
<dbReference type="GO" id="GO:0097112">
    <property type="term" value="P:gamma-aminobutyric acid receptor clustering"/>
    <property type="evidence" value="ECO:0007669"/>
    <property type="project" value="TreeGrafter"/>
</dbReference>
<evidence type="ECO:0000256" key="7">
    <source>
        <dbReference type="ARBA" id="ARBA00022723"/>
    </source>
</evidence>
<dbReference type="InterPro" id="IPR005111">
    <property type="entry name" value="MoeA_C_domain_IV"/>
</dbReference>
<dbReference type="InterPro" id="IPR001453">
    <property type="entry name" value="MoaB/Mog_dom"/>
</dbReference>
<reference evidence="15" key="2">
    <citation type="journal article" date="2023" name="Commun. Biol.">
        <title>Intrasexual cuticular hydrocarbon dimorphism in a wasp sheds light on hydrocarbon biosynthesis genes in Hymenoptera.</title>
        <authorList>
            <person name="Moris V.C."/>
            <person name="Podsiadlowski L."/>
            <person name="Martin S."/>
            <person name="Oeyen J.P."/>
            <person name="Donath A."/>
            <person name="Petersen M."/>
            <person name="Wilbrandt J."/>
            <person name="Misof B."/>
            <person name="Liedtke D."/>
            <person name="Thamm M."/>
            <person name="Scheiner R."/>
            <person name="Schmitt T."/>
            <person name="Niehuis O."/>
        </authorList>
    </citation>
    <scope>NUCLEOTIDE SEQUENCE</scope>
    <source>
        <strain evidence="15">GBR_01_08_01A</strain>
    </source>
</reference>
<dbReference type="CDD" id="cd00887">
    <property type="entry name" value="MoeA"/>
    <property type="match status" value="1"/>
</dbReference>
<evidence type="ECO:0000256" key="11">
    <source>
        <dbReference type="ARBA" id="ARBA00023150"/>
    </source>
</evidence>
<dbReference type="NCBIfam" id="NF045515">
    <property type="entry name" value="Glp_gephyrin"/>
    <property type="match status" value="1"/>
</dbReference>
<dbReference type="EMBL" id="JAIFRP010000006">
    <property type="protein sequence ID" value="KAK2588351.1"/>
    <property type="molecule type" value="Genomic_DNA"/>
</dbReference>
<dbReference type="FunFam" id="3.40.980.10:FF:000002">
    <property type="entry name" value="Molybdopterin molybdenumtransferase"/>
    <property type="match status" value="1"/>
</dbReference>
<evidence type="ECO:0000256" key="8">
    <source>
        <dbReference type="ARBA" id="ARBA00022741"/>
    </source>
</evidence>
<keyword evidence="5 13" id="KW-0500">Molybdenum</keyword>
<comment type="caution">
    <text evidence="15">The sequence shown here is derived from an EMBL/GenBank/DDBJ whole genome shotgun (WGS) entry which is preliminary data.</text>
</comment>
<protein>
    <recommendedName>
        <fullName evidence="14">MoaB/Mog domain-containing protein</fullName>
    </recommendedName>
</protein>
<dbReference type="InterPro" id="IPR036425">
    <property type="entry name" value="MoaB/Mog-like_dom_sf"/>
</dbReference>
<dbReference type="GO" id="GO:0007529">
    <property type="term" value="P:establishment of synaptic specificity at neuromuscular junction"/>
    <property type="evidence" value="ECO:0007669"/>
    <property type="project" value="TreeGrafter"/>
</dbReference>
<dbReference type="FunFam" id="3.40.980.10:FF:000001">
    <property type="entry name" value="Molybdopterin molybdenumtransferase"/>
    <property type="match status" value="1"/>
</dbReference>
<comment type="similarity">
    <text evidence="13">Belongs to the MoeA family.</text>
</comment>
<comment type="pathway">
    <text evidence="2 13">Cofactor biosynthesis; molybdopterin biosynthesis.</text>
</comment>
<accession>A0AAD9S032</accession>
<dbReference type="GO" id="GO:0005829">
    <property type="term" value="C:cytosol"/>
    <property type="evidence" value="ECO:0007669"/>
    <property type="project" value="TreeGrafter"/>
</dbReference>
<dbReference type="NCBIfam" id="TIGR00177">
    <property type="entry name" value="molyb_syn"/>
    <property type="match status" value="2"/>
</dbReference>
<evidence type="ECO:0000256" key="5">
    <source>
        <dbReference type="ARBA" id="ARBA00022505"/>
    </source>
</evidence>
<dbReference type="GO" id="GO:0005524">
    <property type="term" value="F:ATP binding"/>
    <property type="evidence" value="ECO:0007669"/>
    <property type="project" value="UniProtKB-UniRule"/>
</dbReference>
<evidence type="ECO:0000256" key="4">
    <source>
        <dbReference type="ARBA" id="ARBA00008339"/>
    </source>
</evidence>
<dbReference type="GO" id="GO:0072579">
    <property type="term" value="P:glycine receptor clustering"/>
    <property type="evidence" value="ECO:0007669"/>
    <property type="project" value="TreeGrafter"/>
</dbReference>
<keyword evidence="10 13" id="KW-0460">Magnesium</keyword>
<keyword evidence="11 13" id="KW-0501">Molybdenum cofactor biosynthesis</keyword>
<evidence type="ECO:0000256" key="9">
    <source>
        <dbReference type="ARBA" id="ARBA00022840"/>
    </source>
</evidence>
<keyword evidence="7 13" id="KW-0479">Metal-binding</keyword>
<dbReference type="Gene3D" id="3.90.105.10">
    <property type="entry name" value="Molybdopterin biosynthesis moea protein, domain 2"/>
    <property type="match status" value="1"/>
</dbReference>
<evidence type="ECO:0000256" key="1">
    <source>
        <dbReference type="ARBA" id="ARBA00001946"/>
    </source>
</evidence>
<evidence type="ECO:0000313" key="15">
    <source>
        <dbReference type="EMBL" id="KAK2588351.1"/>
    </source>
</evidence>
<keyword evidence="8" id="KW-0547">Nucleotide-binding</keyword>
<dbReference type="Pfam" id="PF00994">
    <property type="entry name" value="MoCF_biosynth"/>
    <property type="match status" value="2"/>
</dbReference>
<proteinExistence type="inferred from homology"/>
<organism evidence="15 16">
    <name type="scientific">Odynerus spinipes</name>
    <dbReference type="NCBI Taxonomy" id="1348599"/>
    <lineage>
        <taxon>Eukaryota</taxon>
        <taxon>Metazoa</taxon>
        <taxon>Ecdysozoa</taxon>
        <taxon>Arthropoda</taxon>
        <taxon>Hexapoda</taxon>
        <taxon>Insecta</taxon>
        <taxon>Pterygota</taxon>
        <taxon>Neoptera</taxon>
        <taxon>Endopterygota</taxon>
        <taxon>Hymenoptera</taxon>
        <taxon>Apocrita</taxon>
        <taxon>Aculeata</taxon>
        <taxon>Vespoidea</taxon>
        <taxon>Vespidae</taxon>
        <taxon>Eumeninae</taxon>
        <taxon>Odynerus</taxon>
    </lineage>
</organism>
<dbReference type="SUPFAM" id="SSF63867">
    <property type="entry name" value="MoeA C-terminal domain-like"/>
    <property type="match status" value="1"/>
</dbReference>
<comment type="similarity">
    <text evidence="4">In the C-terminal section; belongs to the MoeA family.</text>
</comment>
<dbReference type="InterPro" id="IPR005110">
    <property type="entry name" value="MoeA_linker/N"/>
</dbReference>
<dbReference type="Gene3D" id="3.40.980.10">
    <property type="entry name" value="MoaB/Mog-like domain"/>
    <property type="match status" value="2"/>
</dbReference>
<dbReference type="GO" id="GO:0099634">
    <property type="term" value="C:postsynaptic specialization membrane"/>
    <property type="evidence" value="ECO:0007669"/>
    <property type="project" value="GOC"/>
</dbReference>
<dbReference type="GO" id="GO:0061598">
    <property type="term" value="F:molybdopterin adenylyltransferase activity"/>
    <property type="evidence" value="ECO:0007669"/>
    <property type="project" value="UniProtKB-UniRule"/>
</dbReference>
<dbReference type="GO" id="GO:0061599">
    <property type="term" value="F:molybdopterin molybdotransferase activity"/>
    <property type="evidence" value="ECO:0007669"/>
    <property type="project" value="UniProtKB-UniRule"/>
</dbReference>
<name>A0AAD9S032_9HYME</name>
<comment type="function">
    <text evidence="13">Catalyzes two steps in the biosynthesis of the molybdenum cofactor. In the first step, molybdopterin is adenylated. Subsequently, molybdate is inserted into adenylated molybdopterin and AMP is released.</text>
</comment>
<dbReference type="Pfam" id="PF03453">
    <property type="entry name" value="MoeA_N"/>
    <property type="match status" value="1"/>
</dbReference>
<dbReference type="InterPro" id="IPR036688">
    <property type="entry name" value="MoeA_C_domain_IV_sf"/>
</dbReference>
<evidence type="ECO:0000256" key="12">
    <source>
        <dbReference type="ARBA" id="ARBA00023268"/>
    </source>
</evidence>
<dbReference type="Proteomes" id="UP001258017">
    <property type="component" value="Unassembled WGS sequence"/>
</dbReference>
<keyword evidence="12" id="KW-0511">Multifunctional enzyme</keyword>
<keyword evidence="9" id="KW-0067">ATP-binding</keyword>
<dbReference type="InterPro" id="IPR036135">
    <property type="entry name" value="MoeA_linker/N_sf"/>
</dbReference>
<dbReference type="GO" id="GO:0098970">
    <property type="term" value="P:postsynaptic neurotransmitter receptor diffusion trapping"/>
    <property type="evidence" value="ECO:0007669"/>
    <property type="project" value="TreeGrafter"/>
</dbReference>
<dbReference type="GO" id="GO:0030425">
    <property type="term" value="C:dendrite"/>
    <property type="evidence" value="ECO:0007669"/>
    <property type="project" value="TreeGrafter"/>
</dbReference>
<sequence>MAAITFGILIVSDSRSEGSEKDGSGPELKRLVSDVETDTGKILKGEILQFGVVPDNEAVIMEYLLRWSDIKQLNVILTSGGTGFSDRDVTPEATKKVINKEAPGIAIAMVISSLKVTPMAVLSRAVCGIRGKTLIINLPGSPKAVKECLTSIASAIPHAVDLISNRHADVAKIHVLYENKEITHNCSHNSSFTSLLHLECVAKRQRESPYPMLSVEEAKELIYKNTVLQETETVTIWNAHNRVLAEDVYSLCDLPPFRASIKDGYAVLAKDGKGRRRVLGGVRAGTTATSISLESGTCVRVNTGAPIPDDATAVVQVEDTKLILKNSYNTAELEIEITTIPQEGQDIRPIGCDLQKGSLVLMSHSKIGAAEVGLLAACGCKEVKVFKSPRIGVLSTGDELQQPGNDLMPGHVYDSNTITLISMFREYGFNPENLGIAKDDEASMVNAIKTALEKVDVLITSGSVSMGDRDMLKPVLQQHFGATIHFGRVNMKPGKPTTFATCFYNGNKKYFMCLPGNPVSATVTSILFVLPLLNRLQGDFSQPVTVKAELTTSYKLDPRPEYARAILKWRDEKDYPKAYSTGDQISSKLLSCKNANALLMLPGKTQARATVNAGDTVQAMLLGYRCTL</sequence>
<dbReference type="CDD" id="cd00886">
    <property type="entry name" value="MogA_MoaB"/>
    <property type="match status" value="1"/>
</dbReference>
<evidence type="ECO:0000256" key="3">
    <source>
        <dbReference type="ARBA" id="ARBA00007589"/>
    </source>
</evidence>
<dbReference type="PANTHER" id="PTHR10192:SF5">
    <property type="entry name" value="GEPHYRIN"/>
    <property type="match status" value="1"/>
</dbReference>
<dbReference type="GO" id="GO:0006777">
    <property type="term" value="P:Mo-molybdopterin cofactor biosynthetic process"/>
    <property type="evidence" value="ECO:0007669"/>
    <property type="project" value="UniProtKB-UniRule"/>
</dbReference>
<dbReference type="SUPFAM" id="SSF63882">
    <property type="entry name" value="MoeA N-terminal region -like"/>
    <property type="match status" value="1"/>
</dbReference>
<dbReference type="SUPFAM" id="SSF53218">
    <property type="entry name" value="Molybdenum cofactor biosynthesis proteins"/>
    <property type="match status" value="2"/>
</dbReference>
<dbReference type="SMART" id="SM00852">
    <property type="entry name" value="MoCF_biosynth"/>
    <property type="match status" value="2"/>
</dbReference>
<dbReference type="FunFam" id="2.170.190.11:FF:000001">
    <property type="entry name" value="Molybdopterin molybdenumtransferase"/>
    <property type="match status" value="1"/>
</dbReference>
<dbReference type="InterPro" id="IPR008284">
    <property type="entry name" value="MoCF_biosynth_CS"/>
</dbReference>
<dbReference type="AlphaFoldDB" id="A0AAD9S032"/>
<dbReference type="Gene3D" id="2.40.340.10">
    <property type="entry name" value="MoeA, C-terminal, domain IV"/>
    <property type="match status" value="1"/>
</dbReference>
<dbReference type="InterPro" id="IPR038987">
    <property type="entry name" value="MoeA-like"/>
</dbReference>
<dbReference type="PANTHER" id="PTHR10192">
    <property type="entry name" value="MOLYBDOPTERIN BIOSYNTHESIS PROTEIN"/>
    <property type="match status" value="1"/>
</dbReference>
<evidence type="ECO:0000256" key="6">
    <source>
        <dbReference type="ARBA" id="ARBA00022679"/>
    </source>
</evidence>
<comment type="cofactor">
    <cofactor evidence="1 13">
        <name>Mg(2+)</name>
        <dbReference type="ChEBI" id="CHEBI:18420"/>
    </cofactor>
</comment>
<gene>
    <name evidence="15" type="ORF">KPH14_004366</name>
</gene>
<evidence type="ECO:0000259" key="14">
    <source>
        <dbReference type="SMART" id="SM00852"/>
    </source>
</evidence>
<keyword evidence="6 13" id="KW-0808">Transferase</keyword>
<feature type="domain" description="MoaB/Mog" evidence="14">
    <location>
        <begin position="7"/>
        <end position="159"/>
    </location>
</feature>
<evidence type="ECO:0000256" key="2">
    <source>
        <dbReference type="ARBA" id="ARBA00005046"/>
    </source>
</evidence>
<evidence type="ECO:0000313" key="16">
    <source>
        <dbReference type="Proteomes" id="UP001258017"/>
    </source>
</evidence>
<dbReference type="Pfam" id="PF03454">
    <property type="entry name" value="MoeA_C"/>
    <property type="match status" value="1"/>
</dbReference>
<dbReference type="GO" id="GO:0046872">
    <property type="term" value="F:metal ion binding"/>
    <property type="evidence" value="ECO:0007669"/>
    <property type="project" value="UniProtKB-UniRule"/>
</dbReference>
<comment type="similarity">
    <text evidence="3">In the N-terminal section; belongs to the MoaB/Mog family.</text>
</comment>
<evidence type="ECO:0000256" key="13">
    <source>
        <dbReference type="RuleBase" id="RU365090"/>
    </source>
</evidence>
<evidence type="ECO:0000256" key="10">
    <source>
        <dbReference type="ARBA" id="ARBA00022842"/>
    </source>
</evidence>
<dbReference type="Gene3D" id="2.170.190.11">
    <property type="entry name" value="Molybdopterin biosynthesis moea protein, domain 3"/>
    <property type="match status" value="1"/>
</dbReference>
<comment type="catalytic activity">
    <reaction evidence="13">
        <text>molybdopterin + ATP + H(+) = adenylyl-molybdopterin + diphosphate</text>
        <dbReference type="Rhea" id="RHEA:31331"/>
        <dbReference type="ChEBI" id="CHEBI:15378"/>
        <dbReference type="ChEBI" id="CHEBI:30616"/>
        <dbReference type="ChEBI" id="CHEBI:33019"/>
        <dbReference type="ChEBI" id="CHEBI:58698"/>
        <dbReference type="ChEBI" id="CHEBI:62727"/>
    </reaction>
</comment>